<dbReference type="Proteomes" id="UP000199054">
    <property type="component" value="Unassembled WGS sequence"/>
</dbReference>
<dbReference type="AlphaFoldDB" id="A0A1H8PGC4"/>
<gene>
    <name evidence="2" type="ORF">SAMN04489859_10955</name>
</gene>
<proteinExistence type="predicted"/>
<reference evidence="2 3" key="1">
    <citation type="submission" date="2016-10" db="EMBL/GenBank/DDBJ databases">
        <authorList>
            <person name="de Groot N.N."/>
        </authorList>
    </citation>
    <scope>NUCLEOTIDE SEQUENCE [LARGE SCALE GENOMIC DNA]</scope>
    <source>
        <strain evidence="2 3">DSM 8512</strain>
    </source>
</reference>
<dbReference type="STRING" id="34002.SAMN04489859_10955"/>
<accession>A0A1H8PGC4</accession>
<keyword evidence="3" id="KW-1185">Reference proteome</keyword>
<evidence type="ECO:0000256" key="1">
    <source>
        <dbReference type="SAM" id="MobiDB-lite"/>
    </source>
</evidence>
<organism evidence="2 3">
    <name type="scientific">Paracoccus alcaliphilus</name>
    <dbReference type="NCBI Taxonomy" id="34002"/>
    <lineage>
        <taxon>Bacteria</taxon>
        <taxon>Pseudomonadati</taxon>
        <taxon>Pseudomonadota</taxon>
        <taxon>Alphaproteobacteria</taxon>
        <taxon>Rhodobacterales</taxon>
        <taxon>Paracoccaceae</taxon>
        <taxon>Paracoccus</taxon>
    </lineage>
</organism>
<protein>
    <submittedName>
        <fullName evidence="2">Uncharacterized protein</fullName>
    </submittedName>
</protein>
<evidence type="ECO:0000313" key="3">
    <source>
        <dbReference type="Proteomes" id="UP000199054"/>
    </source>
</evidence>
<evidence type="ECO:0000313" key="2">
    <source>
        <dbReference type="EMBL" id="SEO41022.1"/>
    </source>
</evidence>
<name>A0A1H8PGC4_9RHOB</name>
<dbReference type="EMBL" id="FODE01000095">
    <property type="protein sequence ID" value="SEO41022.1"/>
    <property type="molecule type" value="Genomic_DNA"/>
</dbReference>
<feature type="region of interest" description="Disordered" evidence="1">
    <location>
        <begin position="1"/>
        <end position="22"/>
    </location>
</feature>
<sequence length="204" mass="22680">MFSSCVPEGARPAGARPLRQGPASKPNLMIGRCVCKQCFQGDHCLRPGIYRTVTLPGDGFHADHRSRSSSSTSVIRAGCVLPHIQRTMFRSASVAPLAKLRARIPVYPSRIRRSANTRLHPWPKTTQDNRQIRQAPIQAAQPHRDHVWQAQGLEARGDPLRLLSQGLPRSHRPRSNRHLLVMNPEPSVSQVCYSVPVTDLGQGR</sequence>